<keyword evidence="2" id="KW-0805">Transcription regulation</keyword>
<comment type="subcellular location">
    <subcellularLocation>
        <location evidence="1">Nucleus</location>
    </subcellularLocation>
</comment>
<dbReference type="Pfam" id="PF00010">
    <property type="entry name" value="HLH"/>
    <property type="match status" value="1"/>
</dbReference>
<feature type="region of interest" description="Disordered" evidence="6">
    <location>
        <begin position="1"/>
        <end position="53"/>
    </location>
</feature>
<dbReference type="PANTHER" id="PTHR45776">
    <property type="entry name" value="MIP04163P"/>
    <property type="match status" value="1"/>
</dbReference>
<feature type="compositionally biased region" description="Polar residues" evidence="6">
    <location>
        <begin position="128"/>
        <end position="138"/>
    </location>
</feature>
<feature type="region of interest" description="Disordered" evidence="6">
    <location>
        <begin position="128"/>
        <end position="148"/>
    </location>
</feature>
<keyword evidence="4" id="KW-0804">Transcription</keyword>
<reference evidence="8" key="1">
    <citation type="submission" date="2016-04" db="EMBL/GenBank/DDBJ databases">
        <authorList>
            <person name="Evans L.H."/>
            <person name="Alamgir A."/>
            <person name="Owens N."/>
            <person name="Weber N.D."/>
            <person name="Virtaneva K."/>
            <person name="Barbian K."/>
            <person name="Babar A."/>
            <person name="Rosenke K."/>
        </authorList>
    </citation>
    <scope>NUCLEOTIDE SEQUENCE [LARGE SCALE GENOMIC DNA]</scope>
    <source>
        <strain evidence="8">CBS 101.48</strain>
    </source>
</reference>
<dbReference type="Proteomes" id="UP000078561">
    <property type="component" value="Unassembled WGS sequence"/>
</dbReference>
<keyword evidence="9" id="KW-1185">Reference proteome</keyword>
<dbReference type="GO" id="GO:0000981">
    <property type="term" value="F:DNA-binding transcription factor activity, RNA polymerase II-specific"/>
    <property type="evidence" value="ECO:0007669"/>
    <property type="project" value="TreeGrafter"/>
</dbReference>
<keyword evidence="3" id="KW-0238">DNA-binding</keyword>
<sequence>MYSPHQQDIKREYKASGTLSPPPDPTCTPIPGVNEAMSSANNNNNNNIDKDNNLTHTQLYNQTTYSPLQDGNEGPGSMAIGTSKPSQLEAAYNTNQQQQQTWFGTMMDSSTFSPTSPNLLTRELLVSPSTSTTHTDSMYHTGEDDDAQQRHMQDMFDKRRRRRESHNMVERRRRDNINERIQDLCLLLPNHLINTNANPVNFTTGAQRSPNSINKGTILKLSVDHIKELRDQVVHYQHRIRDLEQMVHHGKLISTPPPPPHQPQYYNLEQQLPAFIPNSTLPLQPLDTLTKNLHHHHYHHHPTQPIHPIHPIHHPHDIRPVPPFGTLTSDTF</sequence>
<gene>
    <name evidence="8" type="primary">ABSGL_14347.1 scaffold 14385</name>
</gene>
<protein>
    <recommendedName>
        <fullName evidence="7">BHLH domain-containing protein</fullName>
    </recommendedName>
</protein>
<name>A0A168SNB2_ABSGL</name>
<dbReference type="InterPro" id="IPR036638">
    <property type="entry name" value="HLH_DNA-bd_sf"/>
</dbReference>
<proteinExistence type="predicted"/>
<dbReference type="GO" id="GO:0000978">
    <property type="term" value="F:RNA polymerase II cis-regulatory region sequence-specific DNA binding"/>
    <property type="evidence" value="ECO:0007669"/>
    <property type="project" value="TreeGrafter"/>
</dbReference>
<dbReference type="STRING" id="4829.A0A168SNB2"/>
<dbReference type="OrthoDB" id="2286901at2759"/>
<dbReference type="GO" id="GO:0005634">
    <property type="term" value="C:nucleus"/>
    <property type="evidence" value="ECO:0007669"/>
    <property type="project" value="UniProtKB-SubCell"/>
</dbReference>
<evidence type="ECO:0000313" key="8">
    <source>
        <dbReference type="EMBL" id="SAM08684.1"/>
    </source>
</evidence>
<dbReference type="SUPFAM" id="SSF47459">
    <property type="entry name" value="HLH, helix-loop-helix DNA-binding domain"/>
    <property type="match status" value="1"/>
</dbReference>
<evidence type="ECO:0000256" key="1">
    <source>
        <dbReference type="ARBA" id="ARBA00004123"/>
    </source>
</evidence>
<dbReference type="InterPro" id="IPR011598">
    <property type="entry name" value="bHLH_dom"/>
</dbReference>
<feature type="domain" description="BHLH" evidence="7">
    <location>
        <begin position="161"/>
        <end position="229"/>
    </location>
</feature>
<evidence type="ECO:0000256" key="6">
    <source>
        <dbReference type="SAM" id="MobiDB-lite"/>
    </source>
</evidence>
<evidence type="ECO:0000259" key="7">
    <source>
        <dbReference type="PROSITE" id="PS50888"/>
    </source>
</evidence>
<feature type="region of interest" description="Disordered" evidence="6">
    <location>
        <begin position="64"/>
        <end position="83"/>
    </location>
</feature>
<evidence type="ECO:0000256" key="3">
    <source>
        <dbReference type="ARBA" id="ARBA00023125"/>
    </source>
</evidence>
<dbReference type="EMBL" id="LT554895">
    <property type="protein sequence ID" value="SAM08684.1"/>
    <property type="molecule type" value="Genomic_DNA"/>
</dbReference>
<dbReference type="AlphaFoldDB" id="A0A168SNB2"/>
<dbReference type="Gene3D" id="4.10.280.10">
    <property type="entry name" value="Helix-loop-helix DNA-binding domain"/>
    <property type="match status" value="1"/>
</dbReference>
<evidence type="ECO:0000256" key="5">
    <source>
        <dbReference type="ARBA" id="ARBA00023242"/>
    </source>
</evidence>
<accession>A0A168SNB2</accession>
<dbReference type="InParanoid" id="A0A168SNB2"/>
<dbReference type="GO" id="GO:0046983">
    <property type="term" value="F:protein dimerization activity"/>
    <property type="evidence" value="ECO:0007669"/>
    <property type="project" value="InterPro"/>
</dbReference>
<organism evidence="8">
    <name type="scientific">Absidia glauca</name>
    <name type="common">Pin mould</name>
    <dbReference type="NCBI Taxonomy" id="4829"/>
    <lineage>
        <taxon>Eukaryota</taxon>
        <taxon>Fungi</taxon>
        <taxon>Fungi incertae sedis</taxon>
        <taxon>Mucoromycota</taxon>
        <taxon>Mucoromycotina</taxon>
        <taxon>Mucoromycetes</taxon>
        <taxon>Mucorales</taxon>
        <taxon>Cunninghamellaceae</taxon>
        <taxon>Absidia</taxon>
    </lineage>
</organism>
<dbReference type="PROSITE" id="PS50888">
    <property type="entry name" value="BHLH"/>
    <property type="match status" value="1"/>
</dbReference>
<evidence type="ECO:0000313" key="9">
    <source>
        <dbReference type="Proteomes" id="UP000078561"/>
    </source>
</evidence>
<keyword evidence="5" id="KW-0539">Nucleus</keyword>
<dbReference type="PANTHER" id="PTHR45776:SF2">
    <property type="entry name" value="MIP04163P"/>
    <property type="match status" value="1"/>
</dbReference>
<evidence type="ECO:0000256" key="4">
    <source>
        <dbReference type="ARBA" id="ARBA00023163"/>
    </source>
</evidence>
<dbReference type="SMART" id="SM00353">
    <property type="entry name" value="HLH"/>
    <property type="match status" value="1"/>
</dbReference>
<evidence type="ECO:0000256" key="2">
    <source>
        <dbReference type="ARBA" id="ARBA00023015"/>
    </source>
</evidence>